<proteinExistence type="predicted"/>
<gene>
    <name evidence="1" type="ORF">DNFV4_01569</name>
</gene>
<accession>A0AA86MY20</accession>
<evidence type="ECO:0008006" key="3">
    <source>
        <dbReference type="Google" id="ProtNLM"/>
    </source>
</evidence>
<dbReference type="InterPro" id="IPR019117">
    <property type="entry name" value="CRISPR-assoc_protein_Cmr3"/>
</dbReference>
<dbReference type="KEGG" id="nti:DNFV4_01569"/>
<evidence type="ECO:0000313" key="1">
    <source>
        <dbReference type="EMBL" id="CAI4031140.1"/>
    </source>
</evidence>
<dbReference type="Gene3D" id="3.30.70.2940">
    <property type="match status" value="1"/>
</dbReference>
<protein>
    <recommendedName>
        <fullName evidence="3">CRISPR-associated protein Cmr3</fullName>
    </recommendedName>
</protein>
<dbReference type="EMBL" id="OX365700">
    <property type="protein sequence ID" value="CAI4031140.1"/>
    <property type="molecule type" value="Genomic_DNA"/>
</dbReference>
<dbReference type="Gene3D" id="2.60.40.4350">
    <property type="match status" value="1"/>
</dbReference>
<dbReference type="AlphaFoldDB" id="A0AA86MY20"/>
<evidence type="ECO:0000313" key="2">
    <source>
        <dbReference type="Proteomes" id="UP001179121"/>
    </source>
</evidence>
<dbReference type="Proteomes" id="UP001179121">
    <property type="component" value="Chromosome"/>
</dbReference>
<dbReference type="RefSeq" id="WP_289268092.1">
    <property type="nucleotide sequence ID" value="NZ_OX365700.1"/>
</dbReference>
<keyword evidence="2" id="KW-1185">Reference proteome</keyword>
<name>A0AA86MY20_9BACT</name>
<sequence>MRTIFLEPLDVWVFRDGRPFSAGEDHHAKSVFPPSPFTVQGALRSKVLVENCGNLDKYAERDGGPACPKCGSVPECPLRQEVGTPGNPGPFRLRYVLPAHQIKGSLTTYFPLPRHVVRVKGKTSWHFLCPQQGAEVTGLPAGLRPLGVAGAEPVEHLEGWVDAPTLQTLLEGEILQGLDPTRTRGENGILVEEPRVGIGLQRGRRTAQSGQFFIVDALRLQDDWGLAISFTGLPSLPVQGFLDIGGEGRAGHYQTISDIQWPALPAEHIGRERRFLLYFVSPALFGSDTARWTWKPSFLGDQLTGTLPGAKTRVRLVAAAIGSPLRVSGWELGRGGRGGQPRPMRPTVPAGSVYFFELIDGPGEDVFSVHGQTMTDWGAEFGFGLALVGRW</sequence>
<organism evidence="1 2">
    <name type="scientific">Nitrospira tepida</name>
    <dbReference type="NCBI Taxonomy" id="2973512"/>
    <lineage>
        <taxon>Bacteria</taxon>
        <taxon>Pseudomonadati</taxon>
        <taxon>Nitrospirota</taxon>
        <taxon>Nitrospiria</taxon>
        <taxon>Nitrospirales</taxon>
        <taxon>Nitrospiraceae</taxon>
        <taxon>Nitrospira</taxon>
    </lineage>
</organism>
<dbReference type="Pfam" id="PF09700">
    <property type="entry name" value="Cas_Cmr3"/>
    <property type="match status" value="1"/>
</dbReference>
<reference evidence="1" key="1">
    <citation type="submission" date="2022-10" db="EMBL/GenBank/DDBJ databases">
        <authorList>
            <person name="Koch H."/>
        </authorList>
    </citation>
    <scope>NUCLEOTIDE SEQUENCE</scope>
    <source>
        <strain evidence="1">DNF</strain>
    </source>
</reference>